<feature type="region of interest" description="Disordered" evidence="1">
    <location>
        <begin position="1"/>
        <end position="100"/>
    </location>
</feature>
<organism evidence="2 3">
    <name type="scientific">Aulographum hederae CBS 113979</name>
    <dbReference type="NCBI Taxonomy" id="1176131"/>
    <lineage>
        <taxon>Eukaryota</taxon>
        <taxon>Fungi</taxon>
        <taxon>Dikarya</taxon>
        <taxon>Ascomycota</taxon>
        <taxon>Pezizomycotina</taxon>
        <taxon>Dothideomycetes</taxon>
        <taxon>Pleosporomycetidae</taxon>
        <taxon>Aulographales</taxon>
        <taxon>Aulographaceae</taxon>
    </lineage>
</organism>
<gene>
    <name evidence="2" type="ORF">K402DRAFT_420130</name>
</gene>
<evidence type="ECO:0000313" key="2">
    <source>
        <dbReference type="EMBL" id="KAF1987781.1"/>
    </source>
</evidence>
<dbReference type="InterPro" id="IPR022793">
    <property type="entry name" value="Rrn10"/>
</dbReference>
<feature type="compositionally biased region" description="Basic and acidic residues" evidence="1">
    <location>
        <begin position="423"/>
        <end position="432"/>
    </location>
</feature>
<dbReference type="EMBL" id="ML977151">
    <property type="protein sequence ID" value="KAF1987781.1"/>
    <property type="molecule type" value="Genomic_DNA"/>
</dbReference>
<dbReference type="Proteomes" id="UP000800041">
    <property type="component" value="Unassembled WGS sequence"/>
</dbReference>
<dbReference type="OrthoDB" id="2565191at2759"/>
<dbReference type="PANTHER" id="PTHR28054">
    <property type="entry name" value="RNA POLYMERASE I-SPECIFIC TRANSCRIPTION INITIATION FACTOR RRN10"/>
    <property type="match status" value="1"/>
</dbReference>
<feature type="compositionally biased region" description="Polar residues" evidence="1">
    <location>
        <begin position="8"/>
        <end position="31"/>
    </location>
</feature>
<name>A0A6G1H3J0_9PEZI</name>
<accession>A0A6G1H3J0</accession>
<protein>
    <submittedName>
        <fullName evidence="2">Uncharacterized protein</fullName>
    </submittedName>
</protein>
<dbReference type="AlphaFoldDB" id="A0A6G1H3J0"/>
<reference evidence="2" key="1">
    <citation type="journal article" date="2020" name="Stud. Mycol.">
        <title>101 Dothideomycetes genomes: a test case for predicting lifestyles and emergence of pathogens.</title>
        <authorList>
            <person name="Haridas S."/>
            <person name="Albert R."/>
            <person name="Binder M."/>
            <person name="Bloem J."/>
            <person name="Labutti K."/>
            <person name="Salamov A."/>
            <person name="Andreopoulos B."/>
            <person name="Baker S."/>
            <person name="Barry K."/>
            <person name="Bills G."/>
            <person name="Bluhm B."/>
            <person name="Cannon C."/>
            <person name="Castanera R."/>
            <person name="Culley D."/>
            <person name="Daum C."/>
            <person name="Ezra D."/>
            <person name="Gonzalez J."/>
            <person name="Henrissat B."/>
            <person name="Kuo A."/>
            <person name="Liang C."/>
            <person name="Lipzen A."/>
            <person name="Lutzoni F."/>
            <person name="Magnuson J."/>
            <person name="Mondo S."/>
            <person name="Nolan M."/>
            <person name="Ohm R."/>
            <person name="Pangilinan J."/>
            <person name="Park H.-J."/>
            <person name="Ramirez L."/>
            <person name="Alfaro M."/>
            <person name="Sun H."/>
            <person name="Tritt A."/>
            <person name="Yoshinaga Y."/>
            <person name="Zwiers L.-H."/>
            <person name="Turgeon B."/>
            <person name="Goodwin S."/>
            <person name="Spatafora J."/>
            <person name="Crous P."/>
            <person name="Grigoriev I."/>
        </authorList>
    </citation>
    <scope>NUCLEOTIDE SEQUENCE</scope>
    <source>
        <strain evidence="2">CBS 113979</strain>
    </source>
</reference>
<evidence type="ECO:0000256" key="1">
    <source>
        <dbReference type="SAM" id="MobiDB-lite"/>
    </source>
</evidence>
<keyword evidence="3" id="KW-1185">Reference proteome</keyword>
<dbReference type="PANTHER" id="PTHR28054:SF1">
    <property type="entry name" value="RNA POLYMERASE I-SPECIFIC TRANSCRIPTION INITIATION FACTOR RRN10"/>
    <property type="match status" value="1"/>
</dbReference>
<feature type="region of interest" description="Disordered" evidence="1">
    <location>
        <begin position="488"/>
        <end position="508"/>
    </location>
</feature>
<evidence type="ECO:0000313" key="3">
    <source>
        <dbReference type="Proteomes" id="UP000800041"/>
    </source>
</evidence>
<feature type="compositionally biased region" description="Acidic residues" evidence="1">
    <location>
        <begin position="55"/>
        <end position="73"/>
    </location>
</feature>
<feature type="region of interest" description="Disordered" evidence="1">
    <location>
        <begin position="423"/>
        <end position="446"/>
    </location>
</feature>
<sequence length="548" mass="61632">MESHDQALNHSNGQYAMDTSDTFLAPSSPQLHSDVVHPLERTSPQRSDRHPSSEQTDDSDVDMDMDMDSEGGLDSDTSSPRLAMANQVKEEQTDKDRRHRKRRLSFLKRLHSFEPIIKKLLSQGTSSSKVQRILRREHAFRATQKSIELLQAKWNIPFHVPRRAGPFAVDEVRSDRRPSVYDACAGRLGVMGFLHGRHRIHLKRGRLYSHVPWAADSILGRRRHAPKNDYSSDYAARDLLYFQDRHLDAVANPLQRLPDPDLLKALHAHAAEFYGAGGHLPGGVLSKTPDDEELIREVDYFSMDGTALMALGILIEESCASILGPDSRGANVLTQPPLRHDDQESLWWGLQHRNVTAWSHHRESQAETLERLAAEIEALEQQEGTETEAARRELREQMRELEMEHRFKSSYVGQQELERRLMSHEGNEAAKESKKKAQKAAEGEEAKTVRARARAIVEDADGDYEGLERQIPGISVFEVGVEEATAPVDVPGPRKVHKNKTERKLGDAKVPGGGFLQFTSRIAADTITFPESCTVADGHDCPCESLQK</sequence>
<proteinExistence type="predicted"/>
<dbReference type="GO" id="GO:0006360">
    <property type="term" value="P:transcription by RNA polymerase I"/>
    <property type="evidence" value="ECO:0007669"/>
    <property type="project" value="InterPro"/>
</dbReference>